<dbReference type="EMBL" id="JAQQXQ010000010">
    <property type="protein sequence ID" value="MDC8755445.1"/>
    <property type="molecule type" value="Genomic_DNA"/>
</dbReference>
<gene>
    <name evidence="1" type="ORF">OIK40_12415</name>
</gene>
<evidence type="ECO:0000313" key="1">
    <source>
        <dbReference type="EMBL" id="MDC8755445.1"/>
    </source>
</evidence>
<dbReference type="RefSeq" id="WP_273678659.1">
    <property type="nucleotide sequence ID" value="NZ_JAQQXQ010000010.1"/>
</dbReference>
<dbReference type="Proteomes" id="UP001216558">
    <property type="component" value="Unassembled WGS sequence"/>
</dbReference>
<comment type="caution">
    <text evidence="1">The sequence shown here is derived from an EMBL/GenBank/DDBJ whole genome shotgun (WGS) entry which is preliminary data.</text>
</comment>
<reference evidence="1 2" key="1">
    <citation type="submission" date="2022-10" db="EMBL/GenBank/DDBJ databases">
        <title>Erythrobacter sp. sf7 Genome sequencing.</title>
        <authorList>
            <person name="Park S."/>
        </authorList>
    </citation>
    <scope>NUCLEOTIDE SEQUENCE [LARGE SCALE GENOMIC DNA]</scope>
    <source>
        <strain evidence="2">sf7</strain>
    </source>
</reference>
<evidence type="ECO:0000313" key="2">
    <source>
        <dbReference type="Proteomes" id="UP001216558"/>
    </source>
</evidence>
<accession>A0ABT5JSS3</accession>
<proteinExistence type="predicted"/>
<protein>
    <submittedName>
        <fullName evidence="1">Uncharacterized protein</fullName>
    </submittedName>
</protein>
<name>A0ABT5JSS3_9SPHN</name>
<organism evidence="1 2">
    <name type="scientific">Erythrobacter fulvus</name>
    <dbReference type="NCBI Taxonomy" id="2987523"/>
    <lineage>
        <taxon>Bacteria</taxon>
        <taxon>Pseudomonadati</taxon>
        <taxon>Pseudomonadota</taxon>
        <taxon>Alphaproteobacteria</taxon>
        <taxon>Sphingomonadales</taxon>
        <taxon>Erythrobacteraceae</taxon>
        <taxon>Erythrobacter/Porphyrobacter group</taxon>
        <taxon>Erythrobacter</taxon>
    </lineage>
</organism>
<sequence length="269" mass="30341">MARAYDETAFGRLRDPVSADYKKIAKDLGLNPEQQWYLITTVKSALEKCRRHHDRRILQPDLDRMHECAVIMDKKLKDLEATITATKGTINALGLPENVGSIGRLLSFEAVAEIAGHDRIDCELPADLRSSGNPEPLTLLKLEWEYAERKQLLDARNRADFLLHIARKMRRQFSQWLVTELPDPGGAAALPFRRIMLFELACHASLILGEHKGRPAITRTGGVRFVALCVAVLHECKIDGADASQDAIKNFLEDHEVWTLVKHWNGFGD</sequence>
<keyword evidence="2" id="KW-1185">Reference proteome</keyword>